<name>A0A7S2DFC0_9EUKA</name>
<evidence type="ECO:0000256" key="2">
    <source>
        <dbReference type="SAM" id="Phobius"/>
    </source>
</evidence>
<sequence>MAPPLSLPEAVTDADAAAGQVLAEASNISSSAVSYAADSLSAVHASISALSAHVHAASRGAADESTAVDAATALTPMGALPSSAVPGRVLFAASTIVSALSKAHKRRSLSLHPTDPLLLNTCLCGLQLFAGLILAPPLLLVLYDQPVRDTLVQLARGLRCYMSGFNSAICVDASDAFGTPQLLTFFILSTAWSAASFGLLTIGGAAPLTAAGVLMLPVTIFAFLRPTPLPYSWAAPPETISAYDTIVAVWLVAALAMYHIATLAGALQGKTFAQTFFPKEMEGGGEANSRQRASDVKPTELQTSLHL</sequence>
<keyword evidence="2" id="KW-1133">Transmembrane helix</keyword>
<reference evidence="3" key="1">
    <citation type="submission" date="2021-01" db="EMBL/GenBank/DDBJ databases">
        <authorList>
            <person name="Corre E."/>
            <person name="Pelletier E."/>
            <person name="Niang G."/>
            <person name="Scheremetjew M."/>
            <person name="Finn R."/>
            <person name="Kale V."/>
            <person name="Holt S."/>
            <person name="Cochrane G."/>
            <person name="Meng A."/>
            <person name="Brown T."/>
            <person name="Cohen L."/>
        </authorList>
    </citation>
    <scope>NUCLEOTIDE SEQUENCE</scope>
    <source>
        <strain evidence="3">UTEX LB 985</strain>
    </source>
</reference>
<protein>
    <submittedName>
        <fullName evidence="3">Uncharacterized protein</fullName>
    </submittedName>
</protein>
<evidence type="ECO:0000313" key="3">
    <source>
        <dbReference type="EMBL" id="CAD9451455.1"/>
    </source>
</evidence>
<feature type="region of interest" description="Disordered" evidence="1">
    <location>
        <begin position="283"/>
        <end position="307"/>
    </location>
</feature>
<feature type="transmembrane region" description="Helical" evidence="2">
    <location>
        <begin position="208"/>
        <end position="226"/>
    </location>
</feature>
<keyword evidence="2" id="KW-0472">Membrane</keyword>
<dbReference type="EMBL" id="HBGU01029815">
    <property type="protein sequence ID" value="CAD9451455.1"/>
    <property type="molecule type" value="Transcribed_RNA"/>
</dbReference>
<proteinExistence type="predicted"/>
<accession>A0A7S2DFC0</accession>
<feature type="transmembrane region" description="Helical" evidence="2">
    <location>
        <begin position="246"/>
        <end position="267"/>
    </location>
</feature>
<organism evidence="3">
    <name type="scientific">Haptolina brevifila</name>
    <dbReference type="NCBI Taxonomy" id="156173"/>
    <lineage>
        <taxon>Eukaryota</taxon>
        <taxon>Haptista</taxon>
        <taxon>Haptophyta</taxon>
        <taxon>Prymnesiophyceae</taxon>
        <taxon>Prymnesiales</taxon>
        <taxon>Prymnesiaceae</taxon>
        <taxon>Haptolina</taxon>
    </lineage>
</organism>
<gene>
    <name evidence="3" type="ORF">CBRE1094_LOCUS16250</name>
</gene>
<evidence type="ECO:0000256" key="1">
    <source>
        <dbReference type="SAM" id="MobiDB-lite"/>
    </source>
</evidence>
<keyword evidence="2" id="KW-0812">Transmembrane</keyword>
<dbReference type="AlphaFoldDB" id="A0A7S2DFC0"/>